<feature type="transmembrane region" description="Helical" evidence="1">
    <location>
        <begin position="7"/>
        <end position="25"/>
    </location>
</feature>
<keyword evidence="1" id="KW-0472">Membrane</keyword>
<dbReference type="EMBL" id="PTJC01000005">
    <property type="protein sequence ID" value="PPK87484.1"/>
    <property type="molecule type" value="Genomic_DNA"/>
</dbReference>
<dbReference type="OrthoDB" id="1522859at2"/>
<keyword evidence="3" id="KW-1185">Reference proteome</keyword>
<evidence type="ECO:0000313" key="3">
    <source>
        <dbReference type="Proteomes" id="UP000237662"/>
    </source>
</evidence>
<sequence>MLKLGTSSGYFIFGGLLTAWLMLLYSGTVSVTIDEAVHPYSFVWDGSPAQHAMLSPPAEVTLPTVPSCKGEATYEDRFFCGVDRFFRFVHANKHDPEGSQAEDVIVAFTIEHTTGKITGIRVDQGEDVNNVLEAVRIVDLISRRYAGWTPGTVNGQPRDMELAFLIPFHGAGCAD</sequence>
<name>A0A2S6I7K1_9BACT</name>
<reference evidence="2 3" key="1">
    <citation type="submission" date="2018-02" db="EMBL/GenBank/DDBJ databases">
        <title>Genomic Encyclopedia of Archaeal and Bacterial Type Strains, Phase II (KMG-II): from individual species to whole genera.</title>
        <authorList>
            <person name="Goeker M."/>
        </authorList>
    </citation>
    <scope>NUCLEOTIDE SEQUENCE [LARGE SCALE GENOMIC DNA]</scope>
    <source>
        <strain evidence="2 3">DSM 29526</strain>
    </source>
</reference>
<proteinExistence type="predicted"/>
<comment type="caution">
    <text evidence="2">The sequence shown here is derived from an EMBL/GenBank/DDBJ whole genome shotgun (WGS) entry which is preliminary data.</text>
</comment>
<protein>
    <recommendedName>
        <fullName evidence="4">TonB-like protein</fullName>
    </recommendedName>
</protein>
<keyword evidence="1" id="KW-1133">Transmembrane helix</keyword>
<dbReference type="AlphaFoldDB" id="A0A2S6I7K1"/>
<evidence type="ECO:0008006" key="4">
    <source>
        <dbReference type="Google" id="ProtNLM"/>
    </source>
</evidence>
<organism evidence="2 3">
    <name type="scientific">Neolewinella xylanilytica</name>
    <dbReference type="NCBI Taxonomy" id="1514080"/>
    <lineage>
        <taxon>Bacteria</taxon>
        <taxon>Pseudomonadati</taxon>
        <taxon>Bacteroidota</taxon>
        <taxon>Saprospiria</taxon>
        <taxon>Saprospirales</taxon>
        <taxon>Lewinellaceae</taxon>
        <taxon>Neolewinella</taxon>
    </lineage>
</organism>
<accession>A0A2S6I7K1</accession>
<dbReference type="RefSeq" id="WP_104418083.1">
    <property type="nucleotide sequence ID" value="NZ_PTJC01000005.1"/>
</dbReference>
<gene>
    <name evidence="2" type="ORF">CLV84_0427</name>
</gene>
<evidence type="ECO:0000313" key="2">
    <source>
        <dbReference type="EMBL" id="PPK87484.1"/>
    </source>
</evidence>
<dbReference type="Proteomes" id="UP000237662">
    <property type="component" value="Unassembled WGS sequence"/>
</dbReference>
<evidence type="ECO:0000256" key="1">
    <source>
        <dbReference type="SAM" id="Phobius"/>
    </source>
</evidence>
<keyword evidence="1" id="KW-0812">Transmembrane</keyword>